<proteinExistence type="inferred from homology"/>
<keyword evidence="1 8" id="KW-0813">Transport</keyword>
<keyword evidence="2 8" id="KW-1278">Translocase</keyword>
<dbReference type="Proteomes" id="UP001214250">
    <property type="component" value="Chromosome 2"/>
</dbReference>
<keyword evidence="4 8" id="KW-0915">Sodium</keyword>
<organism evidence="12 13">
    <name type="scientific">Lentisphaera profundi</name>
    <dbReference type="NCBI Taxonomy" id="1658616"/>
    <lineage>
        <taxon>Bacteria</taxon>
        <taxon>Pseudomonadati</taxon>
        <taxon>Lentisphaerota</taxon>
        <taxon>Lentisphaeria</taxon>
        <taxon>Lentisphaerales</taxon>
        <taxon>Lentisphaeraceae</taxon>
        <taxon>Lentisphaera</taxon>
    </lineage>
</organism>
<comment type="function">
    <text evidence="8">NQR complex catalyzes the reduction of ubiquinone-1 to ubiquinol by two successive reactions, coupled with the transport of Na(+) ions from the cytoplasm to the periplasm. NqrA to NqrE are probably involved in the second step, the conversion of ubisemiquinone to ubiquinol.</text>
</comment>
<dbReference type="NCBIfam" id="NF003761">
    <property type="entry name" value="PRK05352.1-4"/>
    <property type="match status" value="1"/>
</dbReference>
<dbReference type="Pfam" id="PF24836">
    <property type="entry name" value="NQRA_2nd"/>
    <property type="match status" value="1"/>
</dbReference>
<feature type="domain" description="NqrA second alpha/beta" evidence="11">
    <location>
        <begin position="117"/>
        <end position="263"/>
    </location>
</feature>
<dbReference type="InterPro" id="IPR056147">
    <property type="entry name" value="NQRA_N"/>
</dbReference>
<evidence type="ECO:0000256" key="2">
    <source>
        <dbReference type="ARBA" id="ARBA00022967"/>
    </source>
</evidence>
<dbReference type="EMBL" id="CP117812">
    <property type="protein sequence ID" value="WDE98833.1"/>
    <property type="molecule type" value="Genomic_DNA"/>
</dbReference>
<dbReference type="NCBIfam" id="TIGR01936">
    <property type="entry name" value="nqrA"/>
    <property type="match status" value="1"/>
</dbReference>
<dbReference type="PANTHER" id="PTHR37839">
    <property type="entry name" value="NA(+)-TRANSLOCATING NADH-QUINONE REDUCTASE SUBUNIT A"/>
    <property type="match status" value="1"/>
</dbReference>
<evidence type="ECO:0000313" key="13">
    <source>
        <dbReference type="Proteomes" id="UP001214250"/>
    </source>
</evidence>
<dbReference type="InterPro" id="IPR022615">
    <property type="entry name" value="NqrA_C_domain"/>
</dbReference>
<dbReference type="InterPro" id="IPR056148">
    <property type="entry name" value="NQRA_2nd"/>
</dbReference>
<evidence type="ECO:0000256" key="8">
    <source>
        <dbReference type="HAMAP-Rule" id="MF_00425"/>
    </source>
</evidence>
<dbReference type="Pfam" id="PF05896">
    <property type="entry name" value="NQRA_N"/>
    <property type="match status" value="1"/>
</dbReference>
<dbReference type="RefSeq" id="WP_274153702.1">
    <property type="nucleotide sequence ID" value="NZ_CP117812.1"/>
</dbReference>
<evidence type="ECO:0000256" key="4">
    <source>
        <dbReference type="ARBA" id="ARBA00023053"/>
    </source>
</evidence>
<sequence>MSSYKLKKGYDLRIKGEAEATLETLPRPTQVALDGREFHGLRPKMMVKAGDKVKAGSPLFLQKGTENFYFTSPVSGTVKEVQRGARRVLQEVIVEADEKDEFEEFQTISSGDLLNTSREVILEQILKSGLFAQILARPFAIIADPAVEPRDIFVSAFLTAPLAPEINLILEGNEAAFQAGINALSKLTSGSVNLGIEGGRADLSEALKNPANAKVNQFNGAHPAGNVGIQIHHVAPINKDEVLWTLSSQAVISIGNLFLQGKVVSEKVIALTGESIDQRKHVKVITGAAIAEVAKGRVKADADLRYISGDVLSGRTVTGGFLGTTASQVTVIPEIEKMEFMGWALPGGEKESFSRTFPSFLSPNKKYSHNTGYHGGVRAFVQTGAYESVVPMDIYPVHLIKCIMAGDLEAMEGLGILEVAPEDFALCDFICVSKIEVQDLLRKGLDFFRKEGC</sequence>
<evidence type="ECO:0000256" key="1">
    <source>
        <dbReference type="ARBA" id="ARBA00022448"/>
    </source>
</evidence>
<evidence type="ECO:0000259" key="9">
    <source>
        <dbReference type="Pfam" id="PF05896"/>
    </source>
</evidence>
<evidence type="ECO:0000256" key="6">
    <source>
        <dbReference type="ARBA" id="ARBA00023075"/>
    </source>
</evidence>
<keyword evidence="7 8" id="KW-0739">Sodium transport</keyword>
<dbReference type="Pfam" id="PF11973">
    <property type="entry name" value="NQRA_SLBB"/>
    <property type="match status" value="1"/>
</dbReference>
<evidence type="ECO:0000256" key="5">
    <source>
        <dbReference type="ARBA" id="ARBA00023065"/>
    </source>
</evidence>
<keyword evidence="3 8" id="KW-0520">NAD</keyword>
<dbReference type="HAMAP" id="MF_00425">
    <property type="entry name" value="NqrA"/>
    <property type="match status" value="1"/>
</dbReference>
<feature type="domain" description="Na(+)-translocating NADH-quinone reductase subunit A C-terminal" evidence="10">
    <location>
        <begin position="268"/>
        <end position="318"/>
    </location>
</feature>
<accession>A0ABY7W3J4</accession>
<comment type="subunit">
    <text evidence="8">Composed of six subunits; NqrA, NqrB, NqrC, NqrD, NqrE and NqrF.</text>
</comment>
<evidence type="ECO:0000313" key="12">
    <source>
        <dbReference type="EMBL" id="WDE98833.1"/>
    </source>
</evidence>
<gene>
    <name evidence="8" type="primary">nqrA</name>
    <name evidence="12" type="ORF">PQO03_13415</name>
</gene>
<name>A0ABY7W3J4_9BACT</name>
<comment type="similarity">
    <text evidence="8">Belongs to the NqrA family.</text>
</comment>
<dbReference type="EC" id="7.2.1.1" evidence="8"/>
<evidence type="ECO:0000259" key="10">
    <source>
        <dbReference type="Pfam" id="PF11973"/>
    </source>
</evidence>
<keyword evidence="6 8" id="KW-0830">Ubiquinone</keyword>
<evidence type="ECO:0000256" key="3">
    <source>
        <dbReference type="ARBA" id="ARBA00023027"/>
    </source>
</evidence>
<reference evidence="12 13" key="1">
    <citation type="submission" date="2023-02" db="EMBL/GenBank/DDBJ databases">
        <title>Genome sequence of Lentisphaera profundi SAORIC-696.</title>
        <authorList>
            <person name="Kim e."/>
            <person name="Cho J.-C."/>
            <person name="Choi A."/>
            <person name="Kang I."/>
        </authorList>
    </citation>
    <scope>NUCLEOTIDE SEQUENCE [LARGE SCALE GENOMIC DNA]</scope>
    <source>
        <strain evidence="12 13">SAORIC-696</strain>
    </source>
</reference>
<keyword evidence="13" id="KW-1185">Reference proteome</keyword>
<dbReference type="InterPro" id="IPR008703">
    <property type="entry name" value="NqrA"/>
</dbReference>
<dbReference type="PANTHER" id="PTHR37839:SF1">
    <property type="entry name" value="NA(+)-TRANSLOCATING NADH-QUINONE REDUCTASE SUBUNIT A"/>
    <property type="match status" value="1"/>
</dbReference>
<comment type="catalytic activity">
    <reaction evidence="8">
        <text>a ubiquinone + n Na(+)(in) + NADH + H(+) = a ubiquinol + n Na(+)(out) + NAD(+)</text>
        <dbReference type="Rhea" id="RHEA:47748"/>
        <dbReference type="Rhea" id="RHEA-COMP:9565"/>
        <dbReference type="Rhea" id="RHEA-COMP:9566"/>
        <dbReference type="ChEBI" id="CHEBI:15378"/>
        <dbReference type="ChEBI" id="CHEBI:16389"/>
        <dbReference type="ChEBI" id="CHEBI:17976"/>
        <dbReference type="ChEBI" id="CHEBI:29101"/>
        <dbReference type="ChEBI" id="CHEBI:57540"/>
        <dbReference type="ChEBI" id="CHEBI:57945"/>
        <dbReference type="EC" id="7.2.1.1"/>
    </reaction>
</comment>
<evidence type="ECO:0000256" key="7">
    <source>
        <dbReference type="ARBA" id="ARBA00023201"/>
    </source>
</evidence>
<evidence type="ECO:0000259" key="11">
    <source>
        <dbReference type="Pfam" id="PF24836"/>
    </source>
</evidence>
<keyword evidence="5 8" id="KW-0406">Ion transport</keyword>
<feature type="domain" description="NqrA N-terminal barrel-sandwich hybrid" evidence="9">
    <location>
        <begin position="5"/>
        <end position="97"/>
    </location>
</feature>
<protein>
    <recommendedName>
        <fullName evidence="8">Na(+)-translocating NADH-quinone reductase subunit A</fullName>
        <shortName evidence="8">Na(+)-NQR subunit A</shortName>
        <shortName evidence="8">Na(+)-translocating NQR subunit A</shortName>
        <ecNumber evidence="8">7.2.1.1</ecNumber>
    </recommendedName>
    <alternativeName>
        <fullName evidence="8">NQR complex subunit A</fullName>
    </alternativeName>
    <alternativeName>
        <fullName evidence="8">NQR-1 subunit A</fullName>
    </alternativeName>
</protein>